<comment type="caution">
    <text evidence="1">The sequence shown here is derived from an EMBL/GenBank/DDBJ whole genome shotgun (WGS) entry which is preliminary data.</text>
</comment>
<dbReference type="Pfam" id="PF10096">
    <property type="entry name" value="DUF2334"/>
    <property type="match status" value="1"/>
</dbReference>
<dbReference type="Proteomes" id="UP000231134">
    <property type="component" value="Unassembled WGS sequence"/>
</dbReference>
<organism evidence="1 2">
    <name type="scientific">Hallerella succinigenes</name>
    <dbReference type="NCBI Taxonomy" id="1896222"/>
    <lineage>
        <taxon>Bacteria</taxon>
        <taxon>Pseudomonadati</taxon>
        <taxon>Fibrobacterota</taxon>
        <taxon>Fibrobacteria</taxon>
        <taxon>Fibrobacterales</taxon>
        <taxon>Fibrobacteraceae</taxon>
        <taxon>Hallerella</taxon>
    </lineage>
</organism>
<dbReference type="SUPFAM" id="SSF88713">
    <property type="entry name" value="Glycoside hydrolase/deacetylase"/>
    <property type="match status" value="1"/>
</dbReference>
<proteinExistence type="predicted"/>
<dbReference type="InterPro" id="IPR011330">
    <property type="entry name" value="Glyco_hydro/deAcase_b/a-brl"/>
</dbReference>
<dbReference type="AlphaFoldDB" id="A0A2M9A6T6"/>
<sequence>MELNKDIADISAAEAESYKGKRFILCYHDYNIKNFESALVQIEKITKVVGSPISIAVVPSIGAVPEEERERFCESIEKLKASGHELLLHGARHAANLSKERSVFGKSALMFSNNVAEFAGLNEEESQALLDRSIALWHALGQEELPIGYVPPAWYDNNYLKDQILAKFKTYEDRTTIYKKSELIVSVNEDDETDEEAMGEAATENAEKQVHQQENTEKFLSFGISFAGLPDISLGVAQTSACLTIQAPIGTPRLTIHHVDFTSIGENRVMNLIRYAMSKREKIFYRDL</sequence>
<dbReference type="EMBL" id="PGEX01000001">
    <property type="protein sequence ID" value="PJJ41422.1"/>
    <property type="molecule type" value="Genomic_DNA"/>
</dbReference>
<dbReference type="RefSeq" id="WP_100425390.1">
    <property type="nucleotide sequence ID" value="NZ_JAQXKX010000013.1"/>
</dbReference>
<name>A0A2M9A6T6_9BACT</name>
<accession>A0A2M9A6T6</accession>
<reference evidence="1 2" key="1">
    <citation type="submission" date="2017-11" db="EMBL/GenBank/DDBJ databases">
        <title>Animal gut microbial communities from fecal samples from Wisconsin, USA.</title>
        <authorList>
            <person name="Neumann A."/>
        </authorList>
    </citation>
    <scope>NUCLEOTIDE SEQUENCE [LARGE SCALE GENOMIC DNA]</scope>
    <source>
        <strain evidence="1 2">UWS3</strain>
    </source>
</reference>
<evidence type="ECO:0000313" key="1">
    <source>
        <dbReference type="EMBL" id="PJJ41422.1"/>
    </source>
</evidence>
<gene>
    <name evidence="1" type="ORF">BGX16_1389</name>
</gene>
<keyword evidence="2" id="KW-1185">Reference proteome</keyword>
<evidence type="ECO:0000313" key="2">
    <source>
        <dbReference type="Proteomes" id="UP000231134"/>
    </source>
</evidence>
<protein>
    <recommendedName>
        <fullName evidence="3">DUF2334 domain-containing protein</fullName>
    </recommendedName>
</protein>
<dbReference type="GO" id="GO:0005975">
    <property type="term" value="P:carbohydrate metabolic process"/>
    <property type="evidence" value="ECO:0007669"/>
    <property type="project" value="InterPro"/>
</dbReference>
<dbReference type="Gene3D" id="3.20.20.370">
    <property type="entry name" value="Glycoside hydrolase/deacetylase"/>
    <property type="match status" value="1"/>
</dbReference>
<evidence type="ECO:0008006" key="3">
    <source>
        <dbReference type="Google" id="ProtNLM"/>
    </source>
</evidence>
<dbReference type="InterPro" id="IPR018763">
    <property type="entry name" value="DUF2334"/>
</dbReference>
<dbReference type="OrthoDB" id="9801826at2"/>